<feature type="active site" description="Glycyl thioester intermediate" evidence="3">
    <location>
        <position position="94"/>
    </location>
</feature>
<name>A0A5K3FXQ4_MESCO</name>
<dbReference type="PROSITE" id="PS00183">
    <property type="entry name" value="UBC_1"/>
    <property type="match status" value="1"/>
</dbReference>
<evidence type="ECO:0000313" key="7">
    <source>
        <dbReference type="WBParaSite" id="MCU_012950-RA"/>
    </source>
</evidence>
<dbReference type="InterPro" id="IPR023313">
    <property type="entry name" value="UBQ-conjugating_AS"/>
</dbReference>
<evidence type="ECO:0000256" key="1">
    <source>
        <dbReference type="ARBA" id="ARBA00022679"/>
    </source>
</evidence>
<dbReference type="InterPro" id="IPR016135">
    <property type="entry name" value="UBQ-conjugating_enzyme/RWD"/>
</dbReference>
<keyword evidence="4" id="KW-0547">Nucleotide-binding</keyword>
<dbReference type="WBParaSite" id="MCU_012950-RA">
    <property type="protein sequence ID" value="MCU_012950-RA"/>
    <property type="gene ID" value="MCU_012950"/>
</dbReference>
<keyword evidence="4" id="KW-0067">ATP-binding</keyword>
<feature type="transmembrane region" description="Helical" evidence="5">
    <location>
        <begin position="179"/>
        <end position="202"/>
    </location>
</feature>
<dbReference type="GO" id="GO:0005524">
    <property type="term" value="F:ATP binding"/>
    <property type="evidence" value="ECO:0007669"/>
    <property type="project" value="UniProtKB-UniRule"/>
</dbReference>
<dbReference type="SUPFAM" id="SSF54495">
    <property type="entry name" value="UBC-like"/>
    <property type="match status" value="1"/>
</dbReference>
<dbReference type="CDD" id="cd23800">
    <property type="entry name" value="UBCc_UBE2K"/>
    <property type="match status" value="1"/>
</dbReference>
<dbReference type="InterPro" id="IPR000608">
    <property type="entry name" value="UBC"/>
</dbReference>
<keyword evidence="2 4" id="KW-0833">Ubl conjugation pathway</keyword>
<proteinExistence type="inferred from homology"/>
<evidence type="ECO:0000256" key="3">
    <source>
        <dbReference type="PROSITE-ProRule" id="PRU10133"/>
    </source>
</evidence>
<sequence>MASSSIALNRVKKELLELQTAACDVNNPIEIYADSDNMMKLRGVIIGPPDTPYAGAKFTLEIIIPDTYPFFPPKVKFLTKIWHPNISSATGVICLDILKDQWAAAMSLRTMLLSIQSLLACPEPDDPQDAVVARQFKSNRNAFNITAKHWAYVYANGPSRQIDCETKIKEIMLMGFSEVIVHFLPLSYHLFTFHSTFFFYGWSLTQQKNVMLSIPSI</sequence>
<evidence type="ECO:0000256" key="5">
    <source>
        <dbReference type="SAM" id="Phobius"/>
    </source>
</evidence>
<dbReference type="Gene3D" id="3.10.110.10">
    <property type="entry name" value="Ubiquitin Conjugating Enzyme"/>
    <property type="match status" value="1"/>
</dbReference>
<evidence type="ECO:0000256" key="2">
    <source>
        <dbReference type="ARBA" id="ARBA00022786"/>
    </source>
</evidence>
<keyword evidence="5" id="KW-0472">Membrane</keyword>
<feature type="domain" description="UBC core" evidence="6">
    <location>
        <begin position="6"/>
        <end position="156"/>
    </location>
</feature>
<dbReference type="SMART" id="SM00212">
    <property type="entry name" value="UBCc"/>
    <property type="match status" value="1"/>
</dbReference>
<dbReference type="PANTHER" id="PTHR24068">
    <property type="entry name" value="UBIQUITIN-CONJUGATING ENZYME E2"/>
    <property type="match status" value="1"/>
</dbReference>
<reference evidence="7" key="1">
    <citation type="submission" date="2019-11" db="UniProtKB">
        <authorList>
            <consortium name="WormBaseParasite"/>
        </authorList>
    </citation>
    <scope>IDENTIFICATION</scope>
</reference>
<comment type="similarity">
    <text evidence="4">Belongs to the ubiquitin-conjugating enzyme family.</text>
</comment>
<dbReference type="AlphaFoldDB" id="A0A5K3FXQ4"/>
<keyword evidence="1" id="KW-0808">Transferase</keyword>
<keyword evidence="5" id="KW-0812">Transmembrane</keyword>
<dbReference type="PROSITE" id="PS50127">
    <property type="entry name" value="UBC_2"/>
    <property type="match status" value="1"/>
</dbReference>
<organism evidence="7">
    <name type="scientific">Mesocestoides corti</name>
    <name type="common">Flatworm</name>
    <dbReference type="NCBI Taxonomy" id="53468"/>
    <lineage>
        <taxon>Eukaryota</taxon>
        <taxon>Metazoa</taxon>
        <taxon>Spiralia</taxon>
        <taxon>Lophotrochozoa</taxon>
        <taxon>Platyhelminthes</taxon>
        <taxon>Cestoda</taxon>
        <taxon>Eucestoda</taxon>
        <taxon>Cyclophyllidea</taxon>
        <taxon>Mesocestoididae</taxon>
        <taxon>Mesocestoides</taxon>
    </lineage>
</organism>
<evidence type="ECO:0000256" key="4">
    <source>
        <dbReference type="RuleBase" id="RU362109"/>
    </source>
</evidence>
<keyword evidence="5" id="KW-1133">Transmembrane helix</keyword>
<protein>
    <submittedName>
        <fullName evidence="7">UBIQUITIN_CONJUGAT_2 domain-containing protein</fullName>
    </submittedName>
</protein>
<dbReference type="GO" id="GO:0016740">
    <property type="term" value="F:transferase activity"/>
    <property type="evidence" value="ECO:0007669"/>
    <property type="project" value="UniProtKB-KW"/>
</dbReference>
<dbReference type="Pfam" id="PF00179">
    <property type="entry name" value="UQ_con"/>
    <property type="match status" value="1"/>
</dbReference>
<accession>A0A5K3FXQ4</accession>
<evidence type="ECO:0000259" key="6">
    <source>
        <dbReference type="PROSITE" id="PS50127"/>
    </source>
</evidence>